<feature type="transmembrane region" description="Helical" evidence="11">
    <location>
        <begin position="87"/>
        <end position="110"/>
    </location>
</feature>
<comment type="similarity">
    <text evidence="2 9">Belongs to the mitochondrial carrier (TC 2.A.29) family.</text>
</comment>
<dbReference type="Proteomes" id="UP000785679">
    <property type="component" value="Unassembled WGS sequence"/>
</dbReference>
<feature type="repeat" description="Solcar" evidence="8">
    <location>
        <begin position="223"/>
        <end position="327"/>
    </location>
</feature>
<evidence type="ECO:0000256" key="11">
    <source>
        <dbReference type="SAM" id="Phobius"/>
    </source>
</evidence>
<dbReference type="Gene3D" id="1.50.40.10">
    <property type="entry name" value="Mitochondrial carrier domain"/>
    <property type="match status" value="1"/>
</dbReference>
<keyword evidence="6 11" id="KW-1133">Transmembrane helix</keyword>
<dbReference type="PANTHER" id="PTHR45683">
    <property type="entry name" value="MITOCHONDRIAL NICOTINAMIDE ADENINE DINUCLEOTIDE TRANSPORTER 1-RELATED-RELATED"/>
    <property type="match status" value="1"/>
</dbReference>
<evidence type="ECO:0000313" key="12">
    <source>
        <dbReference type="EMBL" id="TNV83998.1"/>
    </source>
</evidence>
<evidence type="ECO:0000256" key="9">
    <source>
        <dbReference type="RuleBase" id="RU000488"/>
    </source>
</evidence>
<name>A0A8J8NZ94_HALGN</name>
<evidence type="ECO:0000256" key="4">
    <source>
        <dbReference type="ARBA" id="ARBA00022692"/>
    </source>
</evidence>
<accession>A0A8J8NZ94</accession>
<dbReference type="InterPro" id="IPR023395">
    <property type="entry name" value="MCP_dom_sf"/>
</dbReference>
<proteinExistence type="inferred from homology"/>
<evidence type="ECO:0000256" key="2">
    <source>
        <dbReference type="ARBA" id="ARBA00006375"/>
    </source>
</evidence>
<evidence type="ECO:0000256" key="5">
    <source>
        <dbReference type="ARBA" id="ARBA00022737"/>
    </source>
</evidence>
<protein>
    <recommendedName>
        <fullName evidence="14">Mitochondrial carrier protein</fullName>
    </recommendedName>
</protein>
<feature type="repeat" description="Solcar" evidence="8">
    <location>
        <begin position="124"/>
        <end position="212"/>
    </location>
</feature>
<evidence type="ECO:0000256" key="6">
    <source>
        <dbReference type="ARBA" id="ARBA00022989"/>
    </source>
</evidence>
<dbReference type="InterPro" id="IPR044712">
    <property type="entry name" value="SLC25A32-like"/>
</dbReference>
<evidence type="ECO:0000313" key="13">
    <source>
        <dbReference type="Proteomes" id="UP000785679"/>
    </source>
</evidence>
<gene>
    <name evidence="12" type="ORF">FGO68_gene16357</name>
</gene>
<evidence type="ECO:0000256" key="7">
    <source>
        <dbReference type="ARBA" id="ARBA00023136"/>
    </source>
</evidence>
<comment type="subcellular location">
    <subcellularLocation>
        <location evidence="1">Membrane</location>
        <topology evidence="1">Multi-pass membrane protein</topology>
    </subcellularLocation>
</comment>
<comment type="caution">
    <text evidence="12">The sequence shown here is derived from an EMBL/GenBank/DDBJ whole genome shotgun (WGS) entry which is preliminary data.</text>
</comment>
<dbReference type="GO" id="GO:0016020">
    <property type="term" value="C:membrane"/>
    <property type="evidence" value="ECO:0007669"/>
    <property type="project" value="UniProtKB-SubCell"/>
</dbReference>
<dbReference type="OrthoDB" id="425243at2759"/>
<dbReference type="InterPro" id="IPR018108">
    <property type="entry name" value="MCP_transmembrane"/>
</dbReference>
<feature type="repeat" description="Solcar" evidence="8">
    <location>
        <begin position="26"/>
        <end position="116"/>
    </location>
</feature>
<evidence type="ECO:0000256" key="1">
    <source>
        <dbReference type="ARBA" id="ARBA00004141"/>
    </source>
</evidence>
<keyword evidence="4 8" id="KW-0812">Transmembrane</keyword>
<feature type="region of interest" description="Disordered" evidence="10">
    <location>
        <begin position="1"/>
        <end position="24"/>
    </location>
</feature>
<dbReference type="Pfam" id="PF00153">
    <property type="entry name" value="Mito_carr"/>
    <property type="match status" value="3"/>
</dbReference>
<evidence type="ECO:0000256" key="3">
    <source>
        <dbReference type="ARBA" id="ARBA00022448"/>
    </source>
</evidence>
<keyword evidence="7 8" id="KW-0472">Membrane</keyword>
<dbReference type="SUPFAM" id="SSF103506">
    <property type="entry name" value="Mitochondrial carrier"/>
    <property type="match status" value="1"/>
</dbReference>
<feature type="transmembrane region" description="Helical" evidence="11">
    <location>
        <begin position="225"/>
        <end position="249"/>
    </location>
</feature>
<feature type="transmembrane region" description="Helical" evidence="11">
    <location>
        <begin position="130"/>
        <end position="150"/>
    </location>
</feature>
<evidence type="ECO:0000256" key="10">
    <source>
        <dbReference type="SAM" id="MobiDB-lite"/>
    </source>
</evidence>
<reference evidence="12" key="1">
    <citation type="submission" date="2019-06" db="EMBL/GenBank/DDBJ databases">
        <authorList>
            <person name="Zheng W."/>
        </authorList>
    </citation>
    <scope>NUCLEOTIDE SEQUENCE</scope>
    <source>
        <strain evidence="12">QDHG01</strain>
    </source>
</reference>
<feature type="transmembrane region" description="Helical" evidence="11">
    <location>
        <begin position="184"/>
        <end position="205"/>
    </location>
</feature>
<dbReference type="AlphaFoldDB" id="A0A8J8NZ94"/>
<evidence type="ECO:0008006" key="14">
    <source>
        <dbReference type="Google" id="ProtNLM"/>
    </source>
</evidence>
<keyword evidence="5" id="KW-0677">Repeat</keyword>
<keyword evidence="3 9" id="KW-0813">Transport</keyword>
<organism evidence="12 13">
    <name type="scientific">Halteria grandinella</name>
    <dbReference type="NCBI Taxonomy" id="5974"/>
    <lineage>
        <taxon>Eukaryota</taxon>
        <taxon>Sar</taxon>
        <taxon>Alveolata</taxon>
        <taxon>Ciliophora</taxon>
        <taxon>Intramacronucleata</taxon>
        <taxon>Spirotrichea</taxon>
        <taxon>Stichotrichia</taxon>
        <taxon>Sporadotrichida</taxon>
        <taxon>Halteriidae</taxon>
        <taxon>Halteria</taxon>
    </lineage>
</organism>
<keyword evidence="13" id="KW-1185">Reference proteome</keyword>
<sequence length="335" mass="38012">MAENNQTTKKEQQPAIPITPSKKQHVEPWKSSIAGIAANLASCVFHPLENVKMRFQANDLAKNNPIPQYRGIYHAIKSIYKEEGLQSLYRGVFLNIVAGSIANSIFFYVYQDGKSKYNYDPSKPYSFATILISMRAGLASMFCTTPLWTVKTRMVLYREHAKLSNTEIIKNVVQDMWRNEGVRGFYNGFVPSIFLSTYGVIQMYSYENINHMVGYSTHHSKDKDIWIPFFTGGLSKCIASVTLLPLNVVRLRLQMKKYTAEQIQQMKLEVASNVKDQTFYTGVLDCFRKIYKQEGLGAFYKGLTPLVMKVFPSSGVFFLAYEGTIKLLGPSNASE</sequence>
<dbReference type="PROSITE" id="PS50920">
    <property type="entry name" value="SOLCAR"/>
    <property type="match status" value="3"/>
</dbReference>
<dbReference type="GO" id="GO:0006862">
    <property type="term" value="P:nucleotide transport"/>
    <property type="evidence" value="ECO:0007669"/>
    <property type="project" value="InterPro"/>
</dbReference>
<dbReference type="GO" id="GO:0055085">
    <property type="term" value="P:transmembrane transport"/>
    <property type="evidence" value="ECO:0007669"/>
    <property type="project" value="InterPro"/>
</dbReference>
<dbReference type="EMBL" id="RRYP01003235">
    <property type="protein sequence ID" value="TNV83998.1"/>
    <property type="molecule type" value="Genomic_DNA"/>
</dbReference>
<evidence type="ECO:0000256" key="8">
    <source>
        <dbReference type="PROSITE-ProRule" id="PRU00282"/>
    </source>
</evidence>